<dbReference type="Proteomes" id="UP000596742">
    <property type="component" value="Unassembled WGS sequence"/>
</dbReference>
<dbReference type="InterPro" id="IPR005135">
    <property type="entry name" value="Endo/exonuclease/phosphatase"/>
</dbReference>
<evidence type="ECO:0000256" key="2">
    <source>
        <dbReference type="ARBA" id="ARBA00022771"/>
    </source>
</evidence>
<evidence type="ECO:0000256" key="1">
    <source>
        <dbReference type="ARBA" id="ARBA00022723"/>
    </source>
</evidence>
<sequence length="303" mass="34077">MPRWPCGSCGKNVTWKCKALECDSCKTWYHVDCQGGMQTTMYNIMDNSNLSWNCIKCGLPNFSSSFFNQTDISSSVTNNSFSLLSDIGSPGQPHACSSPISQKDIRKQNKKDHYTVFRKDRPPNKKGQCHGGVLIAISNNYLCTEIKELDTGCEMIWVELSISNARKCYICAYYRPQPDDDTSLDLLNESISRINVNSKSAIIIGGDFNLGNINWETTSVIPGKPNQKQHQQFLDMINDHSLAQVVNIPTRNDKILDLVLTNYPAIIEKTETIPPLGEADHDIVYLECLLSLKRCQTKPRKSI</sequence>
<keyword evidence="6" id="KW-1185">Reference proteome</keyword>
<dbReference type="OrthoDB" id="6143588at2759"/>
<dbReference type="GO" id="GO:0007508">
    <property type="term" value="P:larval heart development"/>
    <property type="evidence" value="ECO:0007669"/>
    <property type="project" value="TreeGrafter"/>
</dbReference>
<dbReference type="SUPFAM" id="SSF57903">
    <property type="entry name" value="FYVE/PHD zinc finger"/>
    <property type="match status" value="1"/>
</dbReference>
<dbReference type="Gene3D" id="3.60.10.10">
    <property type="entry name" value="Endonuclease/exonuclease/phosphatase"/>
    <property type="match status" value="1"/>
</dbReference>
<dbReference type="InterPro" id="IPR013083">
    <property type="entry name" value="Znf_RING/FYVE/PHD"/>
</dbReference>
<evidence type="ECO:0000256" key="3">
    <source>
        <dbReference type="ARBA" id="ARBA00022833"/>
    </source>
</evidence>
<keyword evidence="2" id="KW-0863">Zinc-finger</keyword>
<protein>
    <recommendedName>
        <fullName evidence="4">Endonuclease/exonuclease/phosphatase domain-containing protein</fullName>
    </recommendedName>
</protein>
<dbReference type="SUPFAM" id="SSF56219">
    <property type="entry name" value="DNase I-like"/>
    <property type="match status" value="1"/>
</dbReference>
<dbReference type="Gene3D" id="3.30.40.10">
    <property type="entry name" value="Zinc/RING finger domain, C3HC4 (zinc finger)"/>
    <property type="match status" value="1"/>
</dbReference>
<dbReference type="InterPro" id="IPR036691">
    <property type="entry name" value="Endo/exonu/phosph_ase_sf"/>
</dbReference>
<gene>
    <name evidence="5" type="ORF">MGAL_10B051606</name>
</gene>
<dbReference type="InterPro" id="IPR011011">
    <property type="entry name" value="Znf_FYVE_PHD"/>
</dbReference>
<proteinExistence type="predicted"/>
<reference evidence="5" key="1">
    <citation type="submission" date="2018-11" db="EMBL/GenBank/DDBJ databases">
        <authorList>
            <person name="Alioto T."/>
            <person name="Alioto T."/>
        </authorList>
    </citation>
    <scope>NUCLEOTIDE SEQUENCE</scope>
</reference>
<dbReference type="PANTHER" id="PTHR33395">
    <property type="entry name" value="TRANSCRIPTASE, PUTATIVE-RELATED-RELATED"/>
    <property type="match status" value="1"/>
</dbReference>
<keyword evidence="1" id="KW-0479">Metal-binding</keyword>
<dbReference type="GO" id="GO:0031012">
    <property type="term" value="C:extracellular matrix"/>
    <property type="evidence" value="ECO:0007669"/>
    <property type="project" value="TreeGrafter"/>
</dbReference>
<dbReference type="PROSITE" id="PS01359">
    <property type="entry name" value="ZF_PHD_1"/>
    <property type="match status" value="1"/>
</dbReference>
<accession>A0A8B6DLV1</accession>
<name>A0A8B6DLV1_MYTGA</name>
<evidence type="ECO:0000313" key="6">
    <source>
        <dbReference type="Proteomes" id="UP000596742"/>
    </source>
</evidence>
<evidence type="ECO:0000313" key="5">
    <source>
        <dbReference type="EMBL" id="VDI22281.1"/>
    </source>
</evidence>
<keyword evidence="3" id="KW-0862">Zinc</keyword>
<feature type="domain" description="Endonuclease/exonuclease/phosphatase" evidence="4">
    <location>
        <begin position="169"/>
        <end position="284"/>
    </location>
</feature>
<dbReference type="PANTHER" id="PTHR33395:SF22">
    <property type="entry name" value="REVERSE TRANSCRIPTASE DOMAIN-CONTAINING PROTEIN"/>
    <property type="match status" value="1"/>
</dbReference>
<comment type="caution">
    <text evidence="5">The sequence shown here is derived from an EMBL/GenBank/DDBJ whole genome shotgun (WGS) entry which is preliminary data.</text>
</comment>
<evidence type="ECO:0000259" key="4">
    <source>
        <dbReference type="Pfam" id="PF14529"/>
    </source>
</evidence>
<dbReference type="GO" id="GO:0008270">
    <property type="term" value="F:zinc ion binding"/>
    <property type="evidence" value="ECO:0007669"/>
    <property type="project" value="UniProtKB-KW"/>
</dbReference>
<dbReference type="GO" id="GO:0003824">
    <property type="term" value="F:catalytic activity"/>
    <property type="evidence" value="ECO:0007669"/>
    <property type="project" value="InterPro"/>
</dbReference>
<dbReference type="Pfam" id="PF14529">
    <property type="entry name" value="Exo_endo_phos_2"/>
    <property type="match status" value="1"/>
</dbReference>
<dbReference type="InterPro" id="IPR019786">
    <property type="entry name" value="Zinc_finger_PHD-type_CS"/>
</dbReference>
<dbReference type="EMBL" id="UYJE01003765">
    <property type="protein sequence ID" value="VDI22281.1"/>
    <property type="molecule type" value="Genomic_DNA"/>
</dbReference>
<dbReference type="GO" id="GO:0061343">
    <property type="term" value="P:cell adhesion involved in heart morphogenesis"/>
    <property type="evidence" value="ECO:0007669"/>
    <property type="project" value="TreeGrafter"/>
</dbReference>
<dbReference type="AlphaFoldDB" id="A0A8B6DLV1"/>
<organism evidence="5 6">
    <name type="scientific">Mytilus galloprovincialis</name>
    <name type="common">Mediterranean mussel</name>
    <dbReference type="NCBI Taxonomy" id="29158"/>
    <lineage>
        <taxon>Eukaryota</taxon>
        <taxon>Metazoa</taxon>
        <taxon>Spiralia</taxon>
        <taxon>Lophotrochozoa</taxon>
        <taxon>Mollusca</taxon>
        <taxon>Bivalvia</taxon>
        <taxon>Autobranchia</taxon>
        <taxon>Pteriomorphia</taxon>
        <taxon>Mytilida</taxon>
        <taxon>Mytiloidea</taxon>
        <taxon>Mytilidae</taxon>
        <taxon>Mytilinae</taxon>
        <taxon>Mytilus</taxon>
    </lineage>
</organism>